<dbReference type="EMBL" id="MN739723">
    <property type="protein sequence ID" value="QHT23037.1"/>
    <property type="molecule type" value="Genomic_DNA"/>
</dbReference>
<dbReference type="PANTHER" id="PTHR44167:SF24">
    <property type="entry name" value="SERINE_THREONINE-PROTEIN KINASE CHK2"/>
    <property type="match status" value="1"/>
</dbReference>
<evidence type="ECO:0000313" key="2">
    <source>
        <dbReference type="EMBL" id="QHT23037.1"/>
    </source>
</evidence>
<dbReference type="Gene3D" id="3.30.200.20">
    <property type="entry name" value="Phosphorylase Kinase, domain 1"/>
    <property type="match status" value="1"/>
</dbReference>
<dbReference type="SUPFAM" id="SSF56112">
    <property type="entry name" value="Protein kinase-like (PK-like)"/>
    <property type="match status" value="1"/>
</dbReference>
<dbReference type="Pfam" id="PF00069">
    <property type="entry name" value="Pkinase"/>
    <property type="match status" value="1"/>
</dbReference>
<protein>
    <recommendedName>
        <fullName evidence="1">Protein kinase domain-containing protein</fullName>
    </recommendedName>
</protein>
<dbReference type="Gene3D" id="1.10.510.10">
    <property type="entry name" value="Transferase(Phosphotransferase) domain 1"/>
    <property type="match status" value="1"/>
</dbReference>
<sequence length="575" mass="67053">MSRRKVIGEGSYGCIHQPSLHCKENIPLDYDKYISKLMKTTNAEKELREFVMISNLDKTNEYHLGTPTICEPDTKDPAFDDDIEECMHFNSSKIMGHPNEYRLLIQKSGGYDLSYFCKHELKNFVNENPQNNLVFWLQVYHLLKGIHFFKKHDIVHYDLKPQNIVFNPETKKFMFIDFGLMNKKTHIINRSKTSVNYTANFHWSYPIDNGFLNKNYFEYYKKLSKPNKENFKNTFYQKIFNDTGKSTNLKLQIKNAGGFQLFFSYIYLQPLGVSDRTQRIRNVTKTYNDISAFFDSYNDSIKTQSYEKVIDKTVDSIDIYGLGFTLKFVLNQFFQIGAIPEEFYRKAANLFEDMYNFNFNLRVVSIDKIMDVYEQILLETGVLYALNKQIENREIIDNKIVVPDIVSIADTTPVLIDPVNLTPELEDYAHKDAFEVPNGSTSCKDSNKEVNPLTKRCVKKCTAPKIRNNKFRCVNPKRSITVKKSKYTTNIISCSETKERNPLTKRCVKKCPHNRIRDACFRCISATRKIMNKVDQICSDSKEINPSSGRCVKKCTHNKIRNNCFRCVTKKNIIL</sequence>
<accession>A0A6C0E1K9</accession>
<organism evidence="2">
    <name type="scientific">viral metagenome</name>
    <dbReference type="NCBI Taxonomy" id="1070528"/>
    <lineage>
        <taxon>unclassified sequences</taxon>
        <taxon>metagenomes</taxon>
        <taxon>organismal metagenomes</taxon>
    </lineage>
</organism>
<evidence type="ECO:0000259" key="1">
    <source>
        <dbReference type="PROSITE" id="PS50011"/>
    </source>
</evidence>
<reference evidence="2" key="1">
    <citation type="journal article" date="2020" name="Nature">
        <title>Giant virus diversity and host interactions through global metagenomics.</title>
        <authorList>
            <person name="Schulz F."/>
            <person name="Roux S."/>
            <person name="Paez-Espino D."/>
            <person name="Jungbluth S."/>
            <person name="Walsh D.A."/>
            <person name="Denef V.J."/>
            <person name="McMahon K.D."/>
            <person name="Konstantinidis K.T."/>
            <person name="Eloe-Fadrosh E.A."/>
            <person name="Kyrpides N.C."/>
            <person name="Woyke T."/>
        </authorList>
    </citation>
    <scope>NUCLEOTIDE SEQUENCE</scope>
    <source>
        <strain evidence="2">GVMAG-M-3300023179-114</strain>
    </source>
</reference>
<dbReference type="PROSITE" id="PS00108">
    <property type="entry name" value="PROTEIN_KINASE_ST"/>
    <property type="match status" value="1"/>
</dbReference>
<dbReference type="PROSITE" id="PS50011">
    <property type="entry name" value="PROTEIN_KINASE_DOM"/>
    <property type="match status" value="1"/>
</dbReference>
<proteinExistence type="predicted"/>
<dbReference type="InterPro" id="IPR011009">
    <property type="entry name" value="Kinase-like_dom_sf"/>
</dbReference>
<dbReference type="InterPro" id="IPR008271">
    <property type="entry name" value="Ser/Thr_kinase_AS"/>
</dbReference>
<dbReference type="GO" id="GO:0004672">
    <property type="term" value="F:protein kinase activity"/>
    <property type="evidence" value="ECO:0007669"/>
    <property type="project" value="InterPro"/>
</dbReference>
<name>A0A6C0E1K9_9ZZZZ</name>
<feature type="domain" description="Protein kinase" evidence="1">
    <location>
        <begin position="1"/>
        <end position="401"/>
    </location>
</feature>
<dbReference type="InterPro" id="IPR000719">
    <property type="entry name" value="Prot_kinase_dom"/>
</dbReference>
<dbReference type="AlphaFoldDB" id="A0A6C0E1K9"/>
<dbReference type="PANTHER" id="PTHR44167">
    <property type="entry name" value="OVARIAN-SPECIFIC SERINE/THREONINE-PROTEIN KINASE LOK-RELATED"/>
    <property type="match status" value="1"/>
</dbReference>
<dbReference type="GO" id="GO:0005524">
    <property type="term" value="F:ATP binding"/>
    <property type="evidence" value="ECO:0007669"/>
    <property type="project" value="InterPro"/>
</dbReference>